<dbReference type="InterPro" id="IPR001584">
    <property type="entry name" value="Integrase_cat-core"/>
</dbReference>
<dbReference type="EMBL" id="JACHBC010000034">
    <property type="protein sequence ID" value="MBB5564834.1"/>
    <property type="molecule type" value="Genomic_DNA"/>
</dbReference>
<dbReference type="Gene3D" id="3.30.420.10">
    <property type="entry name" value="Ribonuclease H-like superfamily/Ribonuclease H"/>
    <property type="match status" value="1"/>
</dbReference>
<dbReference type="GO" id="GO:0015074">
    <property type="term" value="P:DNA integration"/>
    <property type="evidence" value="ECO:0007669"/>
    <property type="project" value="InterPro"/>
</dbReference>
<feature type="non-terminal residue" evidence="2">
    <location>
        <position position="48"/>
    </location>
</feature>
<protein>
    <submittedName>
        <fullName evidence="2">Transposase InsO family protein</fullName>
    </submittedName>
</protein>
<dbReference type="GO" id="GO:0003676">
    <property type="term" value="F:nucleic acid binding"/>
    <property type="evidence" value="ECO:0007669"/>
    <property type="project" value="InterPro"/>
</dbReference>
<organism evidence="2 3">
    <name type="scientific">Rhizobium lentis</name>
    <dbReference type="NCBI Taxonomy" id="1138194"/>
    <lineage>
        <taxon>Bacteria</taxon>
        <taxon>Pseudomonadati</taxon>
        <taxon>Pseudomonadota</taxon>
        <taxon>Alphaproteobacteria</taxon>
        <taxon>Hyphomicrobiales</taxon>
        <taxon>Rhizobiaceae</taxon>
        <taxon>Rhizobium/Agrobacterium group</taxon>
        <taxon>Rhizobium</taxon>
    </lineage>
</organism>
<evidence type="ECO:0000313" key="3">
    <source>
        <dbReference type="Proteomes" id="UP000528824"/>
    </source>
</evidence>
<dbReference type="InterPro" id="IPR050900">
    <property type="entry name" value="Transposase_IS3/IS150/IS904"/>
</dbReference>
<dbReference type="PANTHER" id="PTHR46889">
    <property type="entry name" value="TRANSPOSASE INSF FOR INSERTION SEQUENCE IS3B-RELATED"/>
    <property type="match status" value="1"/>
</dbReference>
<evidence type="ECO:0000313" key="2">
    <source>
        <dbReference type="EMBL" id="MBB5564834.1"/>
    </source>
</evidence>
<dbReference type="SUPFAM" id="SSF53098">
    <property type="entry name" value="Ribonuclease H-like"/>
    <property type="match status" value="1"/>
</dbReference>
<dbReference type="InterPro" id="IPR012337">
    <property type="entry name" value="RNaseH-like_sf"/>
</dbReference>
<dbReference type="PANTHER" id="PTHR46889:SF4">
    <property type="entry name" value="TRANSPOSASE INSO FOR INSERTION SEQUENCE ELEMENT IS911B-RELATED"/>
    <property type="match status" value="1"/>
</dbReference>
<feature type="domain" description="Integrase catalytic" evidence="1">
    <location>
        <begin position="14"/>
        <end position="48"/>
    </location>
</feature>
<comment type="caution">
    <text evidence="2">The sequence shown here is derived from an EMBL/GenBank/DDBJ whole genome shotgun (WGS) entry which is preliminary data.</text>
</comment>
<name>A0A7W8XKY0_9HYPH</name>
<sequence length="48" mass="5673">MRSIRNKTSALKFPAPRPNQKWVADFTYLWTAEGWLYVAAVIDLFSRR</sequence>
<evidence type="ECO:0000259" key="1">
    <source>
        <dbReference type="PROSITE" id="PS50994"/>
    </source>
</evidence>
<dbReference type="Pfam" id="PF00665">
    <property type="entry name" value="rve"/>
    <property type="match status" value="1"/>
</dbReference>
<reference evidence="2 3" key="1">
    <citation type="submission" date="2020-08" db="EMBL/GenBank/DDBJ databases">
        <title>Genomic Encyclopedia of Type Strains, Phase IV (KMG-V): Genome sequencing to study the core and pangenomes of soil and plant-associated prokaryotes.</title>
        <authorList>
            <person name="Whitman W."/>
        </authorList>
    </citation>
    <scope>NUCLEOTIDE SEQUENCE [LARGE SCALE GENOMIC DNA]</scope>
    <source>
        <strain evidence="2 3">SEMIA 4034</strain>
    </source>
</reference>
<dbReference type="Proteomes" id="UP000528824">
    <property type="component" value="Unassembled WGS sequence"/>
</dbReference>
<dbReference type="AlphaFoldDB" id="A0A7W8XKY0"/>
<accession>A0A7W8XKY0</accession>
<dbReference type="InterPro" id="IPR036397">
    <property type="entry name" value="RNaseH_sf"/>
</dbReference>
<dbReference type="PROSITE" id="PS50994">
    <property type="entry name" value="INTEGRASE"/>
    <property type="match status" value="1"/>
</dbReference>
<keyword evidence="3" id="KW-1185">Reference proteome</keyword>
<gene>
    <name evidence="2" type="ORF">GGI59_006546</name>
</gene>
<proteinExistence type="predicted"/>